<dbReference type="InterPro" id="IPR013783">
    <property type="entry name" value="Ig-like_fold"/>
</dbReference>
<dbReference type="Proteomes" id="UP000823561">
    <property type="component" value="Chromosome 14"/>
</dbReference>
<keyword evidence="1" id="KW-1133">Transmembrane helix</keyword>
<feature type="transmembrane region" description="Helical" evidence="1">
    <location>
        <begin position="112"/>
        <end position="136"/>
    </location>
</feature>
<protein>
    <submittedName>
        <fullName evidence="2">Uncharacterized protein</fullName>
    </submittedName>
</protein>
<keyword evidence="1" id="KW-0812">Transmembrane</keyword>
<dbReference type="AlphaFoldDB" id="A0AAV6G5Y8"/>
<dbReference type="Gene3D" id="2.60.40.10">
    <property type="entry name" value="Immunoglobulins"/>
    <property type="match status" value="1"/>
</dbReference>
<dbReference type="SUPFAM" id="SSF48726">
    <property type="entry name" value="Immunoglobulin"/>
    <property type="match status" value="1"/>
</dbReference>
<sequence length="183" mass="20808">MCDATQDAACDGALGEPVYLQLMRNTKGHQLSLHYNDIAVFKFRNFKSVFYEDFNTTSVLQRWQFVSDNGTMIINPAERRDAGTYRVEITEETTGRGKKHTVQLTIKGLNPVVPALVSLVFLLMCVCVAGGVFYFYRRKNTHTPAAPEELHYAVVDIIHRRQEDYEPSGPTQDCVYAQVQPRQ</sequence>
<accession>A0AAV6G5Y8</accession>
<comment type="caution">
    <text evidence="2">The sequence shown here is derived from an EMBL/GenBank/DDBJ whole genome shotgun (WGS) entry which is preliminary data.</text>
</comment>
<organism evidence="2 3">
    <name type="scientific">Alosa alosa</name>
    <name type="common">allis shad</name>
    <dbReference type="NCBI Taxonomy" id="278164"/>
    <lineage>
        <taxon>Eukaryota</taxon>
        <taxon>Metazoa</taxon>
        <taxon>Chordata</taxon>
        <taxon>Craniata</taxon>
        <taxon>Vertebrata</taxon>
        <taxon>Euteleostomi</taxon>
        <taxon>Actinopterygii</taxon>
        <taxon>Neopterygii</taxon>
        <taxon>Teleostei</taxon>
        <taxon>Clupei</taxon>
        <taxon>Clupeiformes</taxon>
        <taxon>Clupeoidei</taxon>
        <taxon>Clupeidae</taxon>
        <taxon>Alosa</taxon>
    </lineage>
</organism>
<name>A0AAV6G5Y8_9TELE</name>
<keyword evidence="1" id="KW-0472">Membrane</keyword>
<reference evidence="2" key="1">
    <citation type="submission" date="2020-10" db="EMBL/GenBank/DDBJ databases">
        <title>Chromosome-scale genome assembly of the Allis shad, Alosa alosa.</title>
        <authorList>
            <person name="Margot Z."/>
            <person name="Christophe K."/>
            <person name="Cabau C."/>
            <person name="Louis A."/>
            <person name="Berthelot C."/>
            <person name="Parey E."/>
            <person name="Roest Crollius H."/>
            <person name="Montfort J."/>
            <person name="Robinson-Rechavi M."/>
            <person name="Bucao C."/>
            <person name="Bouchez O."/>
            <person name="Gislard M."/>
            <person name="Lluch J."/>
            <person name="Milhes M."/>
            <person name="Lampietro C."/>
            <person name="Lopez Roques C."/>
            <person name="Donnadieu C."/>
            <person name="Braasch I."/>
            <person name="Desvignes T."/>
            <person name="Postlethwait J."/>
            <person name="Bobe J."/>
            <person name="Guiguen Y."/>
        </authorList>
    </citation>
    <scope>NUCLEOTIDE SEQUENCE</scope>
    <source>
        <strain evidence="2">M-15738</strain>
        <tissue evidence="2">Blood</tissue>
    </source>
</reference>
<evidence type="ECO:0000313" key="3">
    <source>
        <dbReference type="Proteomes" id="UP000823561"/>
    </source>
</evidence>
<dbReference type="EMBL" id="JADWDJ010000014">
    <property type="protein sequence ID" value="KAG5270235.1"/>
    <property type="molecule type" value="Genomic_DNA"/>
</dbReference>
<keyword evidence="3" id="KW-1185">Reference proteome</keyword>
<proteinExistence type="predicted"/>
<evidence type="ECO:0000313" key="2">
    <source>
        <dbReference type="EMBL" id="KAG5270235.1"/>
    </source>
</evidence>
<dbReference type="InterPro" id="IPR036179">
    <property type="entry name" value="Ig-like_dom_sf"/>
</dbReference>
<evidence type="ECO:0000256" key="1">
    <source>
        <dbReference type="SAM" id="Phobius"/>
    </source>
</evidence>
<gene>
    <name evidence="2" type="ORF">AALO_G00190270</name>
</gene>